<evidence type="ECO:0000256" key="3">
    <source>
        <dbReference type="ARBA" id="ARBA00023136"/>
    </source>
</evidence>
<dbReference type="PROSITE" id="PS50850">
    <property type="entry name" value="MFS"/>
    <property type="match status" value="1"/>
</dbReference>
<evidence type="ECO:0000313" key="6">
    <source>
        <dbReference type="EMBL" id="MCD1655355.1"/>
    </source>
</evidence>
<feature type="transmembrane region" description="Helical" evidence="4">
    <location>
        <begin position="242"/>
        <end position="260"/>
    </location>
</feature>
<dbReference type="InterPro" id="IPR020846">
    <property type="entry name" value="MFS_dom"/>
</dbReference>
<dbReference type="InterPro" id="IPR011701">
    <property type="entry name" value="MFS"/>
</dbReference>
<dbReference type="Pfam" id="PF07690">
    <property type="entry name" value="MFS_1"/>
    <property type="match status" value="1"/>
</dbReference>
<dbReference type="GO" id="GO:0022857">
    <property type="term" value="F:transmembrane transporter activity"/>
    <property type="evidence" value="ECO:0007669"/>
    <property type="project" value="InterPro"/>
</dbReference>
<sequence>MEAKAKHFRSYLPLTFLIGFGFFTMGMMDPLYDSYVQIFLSNYIPYKTIIGLIMSLDNLLALFLIPVVSIWSDHTRTPLGRRMPWIIVLLPLSAICFAGIPYAAETSLLALIVLLLFLNLFKQSVRGPVVALMPDTIPGKFRSQANGVINTMGNIAAIVGTLFLARLMDVDTVLPLLGATKNRLAFPAGALFVLIAVVFLVAFVRENKTSRADSGADGTPAPEKIPFFQSIRLVFAASDKSGFLVLLSLFFWFVGYQGVVPYLTQYSIVTFGLSTGQGPLAMGMVGISSALAAIPMGYAASKWGRKRVIRLSLLVLIVAVLAVFFLETGASAAGIPLAGLKLAFWGLMFLFGIFWIAIIANSFPMLWQMAHHHNIGVYTGLYYTFSQLAAIVAPSFAGFFIDVGGYKTMFVFCAVFFLLAFITMGFVTGGEKNDAPVDL</sequence>
<keyword evidence="1 4" id="KW-0812">Transmembrane</keyword>
<gene>
    <name evidence="6" type="ORF">K7J14_11685</name>
</gene>
<keyword evidence="7" id="KW-1185">Reference proteome</keyword>
<reference evidence="6" key="1">
    <citation type="submission" date="2021-08" db="EMBL/GenBank/DDBJ databases">
        <title>Comparative analyses of Brucepasteria parasyntrophica and Teretinema zuelzerae.</title>
        <authorList>
            <person name="Song Y."/>
            <person name="Brune A."/>
        </authorList>
    </citation>
    <scope>NUCLEOTIDE SEQUENCE</scope>
    <source>
        <strain evidence="6">DSM 1903</strain>
    </source>
</reference>
<dbReference type="InterPro" id="IPR036259">
    <property type="entry name" value="MFS_trans_sf"/>
</dbReference>
<proteinExistence type="predicted"/>
<feature type="transmembrane region" description="Helical" evidence="4">
    <location>
        <begin position="145"/>
        <end position="164"/>
    </location>
</feature>
<dbReference type="Proteomes" id="UP001198163">
    <property type="component" value="Unassembled WGS sequence"/>
</dbReference>
<feature type="domain" description="Major facilitator superfamily (MFS) profile" evidence="5">
    <location>
        <begin position="14"/>
        <end position="432"/>
    </location>
</feature>
<comment type="caution">
    <text evidence="6">The sequence shown here is derived from an EMBL/GenBank/DDBJ whole genome shotgun (WGS) entry which is preliminary data.</text>
</comment>
<feature type="transmembrane region" description="Helical" evidence="4">
    <location>
        <begin position="184"/>
        <end position="204"/>
    </location>
</feature>
<dbReference type="Gene3D" id="1.20.1250.20">
    <property type="entry name" value="MFS general substrate transporter like domains"/>
    <property type="match status" value="2"/>
</dbReference>
<keyword evidence="3 4" id="KW-0472">Membrane</keyword>
<feature type="transmembrane region" description="Helical" evidence="4">
    <location>
        <begin position="280"/>
        <end position="299"/>
    </location>
</feature>
<feature type="transmembrane region" description="Helical" evidence="4">
    <location>
        <begin position="342"/>
        <end position="363"/>
    </location>
</feature>
<evidence type="ECO:0000256" key="4">
    <source>
        <dbReference type="SAM" id="Phobius"/>
    </source>
</evidence>
<evidence type="ECO:0000259" key="5">
    <source>
        <dbReference type="PROSITE" id="PS50850"/>
    </source>
</evidence>
<feature type="transmembrane region" description="Helical" evidence="4">
    <location>
        <begin position="409"/>
        <end position="427"/>
    </location>
</feature>
<accession>A0AAE3EHY7</accession>
<keyword evidence="2 4" id="KW-1133">Transmembrane helix</keyword>
<organism evidence="6 7">
    <name type="scientific">Teretinema zuelzerae</name>
    <dbReference type="NCBI Taxonomy" id="156"/>
    <lineage>
        <taxon>Bacteria</taxon>
        <taxon>Pseudomonadati</taxon>
        <taxon>Spirochaetota</taxon>
        <taxon>Spirochaetia</taxon>
        <taxon>Spirochaetales</taxon>
        <taxon>Treponemataceae</taxon>
        <taxon>Teretinema</taxon>
    </lineage>
</organism>
<feature type="transmembrane region" description="Helical" evidence="4">
    <location>
        <begin position="83"/>
        <end position="102"/>
    </location>
</feature>
<protein>
    <submittedName>
        <fullName evidence="6">MFS transporter</fullName>
    </submittedName>
</protein>
<evidence type="ECO:0000256" key="1">
    <source>
        <dbReference type="ARBA" id="ARBA00022692"/>
    </source>
</evidence>
<dbReference type="AlphaFoldDB" id="A0AAE3EHY7"/>
<dbReference type="SUPFAM" id="SSF103473">
    <property type="entry name" value="MFS general substrate transporter"/>
    <property type="match status" value="1"/>
</dbReference>
<dbReference type="PANTHER" id="PTHR23528:SF1">
    <property type="entry name" value="MAJOR FACILITATOR SUPERFAMILY (MFS) PROFILE DOMAIN-CONTAINING PROTEIN"/>
    <property type="match status" value="1"/>
</dbReference>
<name>A0AAE3EHY7_9SPIR</name>
<feature type="transmembrane region" description="Helical" evidence="4">
    <location>
        <begin position="12"/>
        <end position="28"/>
    </location>
</feature>
<dbReference type="EMBL" id="JAINWA010000003">
    <property type="protein sequence ID" value="MCD1655355.1"/>
    <property type="molecule type" value="Genomic_DNA"/>
</dbReference>
<feature type="transmembrane region" description="Helical" evidence="4">
    <location>
        <begin position="311"/>
        <end position="330"/>
    </location>
</feature>
<feature type="transmembrane region" description="Helical" evidence="4">
    <location>
        <begin position="375"/>
        <end position="397"/>
    </location>
</feature>
<feature type="transmembrane region" description="Helical" evidence="4">
    <location>
        <begin position="108"/>
        <end position="125"/>
    </location>
</feature>
<dbReference type="RefSeq" id="WP_230756398.1">
    <property type="nucleotide sequence ID" value="NZ_JAINWA010000003.1"/>
</dbReference>
<evidence type="ECO:0000256" key="2">
    <source>
        <dbReference type="ARBA" id="ARBA00022989"/>
    </source>
</evidence>
<dbReference type="PANTHER" id="PTHR23528">
    <property type="match status" value="1"/>
</dbReference>
<feature type="transmembrane region" description="Helical" evidence="4">
    <location>
        <begin position="48"/>
        <end position="71"/>
    </location>
</feature>
<evidence type="ECO:0000313" key="7">
    <source>
        <dbReference type="Proteomes" id="UP001198163"/>
    </source>
</evidence>